<proteinExistence type="predicted"/>
<sequence>MSPAPALQKVAIVGAGGRVGGEFAKALLKTGNHTVTAITRAGSKSSLPDGIQTIEVNYDDEESIVAACKGQQFLAITLGVTAPPDLHGKIVKAAVSAGVKYIMPNVYGYDPENINLTSGNSYSAMSAGRLKEVTSAGGTYIALTCGFWYEWSLGLGMYGIDIANKTVVLMDDGKTKICTSTFPQCGRAFAALLSLPESGASPCLADWKNKPVYMNSFLVSQRDMLDSVNRANGTKDEDWTITHEGSEQRHKDAMEKMKTGDRRAFATAMYSRMFFQNGDGDYTSRGLANEVLGLPKENLDEATKVVVKMVDKGYSLATVGMGS</sequence>
<dbReference type="Gene3D" id="3.40.50.720">
    <property type="entry name" value="NAD(P)-binding Rossmann-like Domain"/>
    <property type="match status" value="1"/>
</dbReference>
<evidence type="ECO:0000313" key="4">
    <source>
        <dbReference type="EMBL" id="KAF2668781.1"/>
    </source>
</evidence>
<dbReference type="OrthoDB" id="419598at2759"/>
<organism evidence="4 5">
    <name type="scientific">Microthyrium microscopicum</name>
    <dbReference type="NCBI Taxonomy" id="703497"/>
    <lineage>
        <taxon>Eukaryota</taxon>
        <taxon>Fungi</taxon>
        <taxon>Dikarya</taxon>
        <taxon>Ascomycota</taxon>
        <taxon>Pezizomycotina</taxon>
        <taxon>Dothideomycetes</taxon>
        <taxon>Dothideomycetes incertae sedis</taxon>
        <taxon>Microthyriales</taxon>
        <taxon>Microthyriaceae</taxon>
        <taxon>Microthyrium</taxon>
    </lineage>
</organism>
<evidence type="ECO:0000313" key="5">
    <source>
        <dbReference type="Proteomes" id="UP000799302"/>
    </source>
</evidence>
<dbReference type="CDD" id="cd05259">
    <property type="entry name" value="PCBER_SDR_a"/>
    <property type="match status" value="1"/>
</dbReference>
<keyword evidence="2" id="KW-0560">Oxidoreductase</keyword>
<dbReference type="InterPro" id="IPR051609">
    <property type="entry name" value="NmrA/Isoflavone_reductase-like"/>
</dbReference>
<reference evidence="4" key="1">
    <citation type="journal article" date="2020" name="Stud. Mycol.">
        <title>101 Dothideomycetes genomes: a test case for predicting lifestyles and emergence of pathogens.</title>
        <authorList>
            <person name="Haridas S."/>
            <person name="Albert R."/>
            <person name="Binder M."/>
            <person name="Bloem J."/>
            <person name="Labutti K."/>
            <person name="Salamov A."/>
            <person name="Andreopoulos B."/>
            <person name="Baker S."/>
            <person name="Barry K."/>
            <person name="Bills G."/>
            <person name="Bluhm B."/>
            <person name="Cannon C."/>
            <person name="Castanera R."/>
            <person name="Culley D."/>
            <person name="Daum C."/>
            <person name="Ezra D."/>
            <person name="Gonzalez J."/>
            <person name="Henrissat B."/>
            <person name="Kuo A."/>
            <person name="Liang C."/>
            <person name="Lipzen A."/>
            <person name="Lutzoni F."/>
            <person name="Magnuson J."/>
            <person name="Mondo S."/>
            <person name="Nolan M."/>
            <person name="Ohm R."/>
            <person name="Pangilinan J."/>
            <person name="Park H.-J."/>
            <person name="Ramirez L."/>
            <person name="Alfaro M."/>
            <person name="Sun H."/>
            <person name="Tritt A."/>
            <person name="Yoshinaga Y."/>
            <person name="Zwiers L.-H."/>
            <person name="Turgeon B."/>
            <person name="Goodwin S."/>
            <person name="Spatafora J."/>
            <person name="Crous P."/>
            <person name="Grigoriev I."/>
        </authorList>
    </citation>
    <scope>NUCLEOTIDE SEQUENCE</scope>
    <source>
        <strain evidence="4">CBS 115976</strain>
    </source>
</reference>
<dbReference type="Proteomes" id="UP000799302">
    <property type="component" value="Unassembled WGS sequence"/>
</dbReference>
<dbReference type="Pfam" id="PF05368">
    <property type="entry name" value="NmrA"/>
    <property type="match status" value="1"/>
</dbReference>
<dbReference type="EMBL" id="MU004236">
    <property type="protein sequence ID" value="KAF2668781.1"/>
    <property type="molecule type" value="Genomic_DNA"/>
</dbReference>
<name>A0A6A6UB07_9PEZI</name>
<protein>
    <submittedName>
        <fullName evidence="4">NAD(P)-binding protein</fullName>
    </submittedName>
</protein>
<accession>A0A6A6UB07</accession>
<dbReference type="InterPro" id="IPR036291">
    <property type="entry name" value="NAD(P)-bd_dom_sf"/>
</dbReference>
<feature type="domain" description="NmrA-like" evidence="3">
    <location>
        <begin position="8"/>
        <end position="115"/>
    </location>
</feature>
<keyword evidence="5" id="KW-1185">Reference proteome</keyword>
<dbReference type="SUPFAM" id="SSF51735">
    <property type="entry name" value="NAD(P)-binding Rossmann-fold domains"/>
    <property type="match status" value="1"/>
</dbReference>
<evidence type="ECO:0000256" key="2">
    <source>
        <dbReference type="ARBA" id="ARBA00023002"/>
    </source>
</evidence>
<dbReference type="InterPro" id="IPR045312">
    <property type="entry name" value="PCBER-like"/>
</dbReference>
<dbReference type="AlphaFoldDB" id="A0A6A6UB07"/>
<dbReference type="InterPro" id="IPR008030">
    <property type="entry name" value="NmrA-like"/>
</dbReference>
<gene>
    <name evidence="4" type="ORF">BT63DRAFT_374011</name>
</gene>
<keyword evidence="1" id="KW-0521">NADP</keyword>
<evidence type="ECO:0000256" key="1">
    <source>
        <dbReference type="ARBA" id="ARBA00022857"/>
    </source>
</evidence>
<dbReference type="PANTHER" id="PTHR47706">
    <property type="entry name" value="NMRA-LIKE FAMILY PROTEIN"/>
    <property type="match status" value="1"/>
</dbReference>
<evidence type="ECO:0000259" key="3">
    <source>
        <dbReference type="Pfam" id="PF05368"/>
    </source>
</evidence>
<dbReference type="PANTHER" id="PTHR47706:SF7">
    <property type="entry name" value="CIPA-LIKE, PUTATIVE (AFU_ORTHOLOGUE AFUA_1G01630)-RELATED"/>
    <property type="match status" value="1"/>
</dbReference>
<dbReference type="GO" id="GO:0016491">
    <property type="term" value="F:oxidoreductase activity"/>
    <property type="evidence" value="ECO:0007669"/>
    <property type="project" value="UniProtKB-KW"/>
</dbReference>